<evidence type="ECO:0000313" key="2">
    <source>
        <dbReference type="Proteomes" id="UP001324427"/>
    </source>
</evidence>
<comment type="caution">
    <text evidence="1">The sequence shown here is derived from an EMBL/GenBank/DDBJ whole genome shotgun (WGS) entry which is preliminary data.</text>
</comment>
<dbReference type="Proteomes" id="UP001324427">
    <property type="component" value="Unassembled WGS sequence"/>
</dbReference>
<accession>A0AAV9JL88</accession>
<reference evidence="1 2" key="1">
    <citation type="submission" date="2021-11" db="EMBL/GenBank/DDBJ databases">
        <title>Black yeast isolated from Biological Soil Crust.</title>
        <authorList>
            <person name="Kurbessoian T."/>
        </authorList>
    </citation>
    <scope>NUCLEOTIDE SEQUENCE [LARGE SCALE GENOMIC DNA]</scope>
    <source>
        <strain evidence="1 2">CCFEE 5522</strain>
    </source>
</reference>
<sequence length="342" mass="37676">MVAAMDPSLTVASDRPTLLTLPNEIQDIIFCLAYPRLERFTILSESEWNNMEKAKQRRDSYGRLYAKRAFPGPAVNALMVSKAFFATAAKAHIGNQVVTMNPAHPLGFMFATGTAGICTAFAREIDVDIIFSALKECTSLRKLAVSVSASYFDRENVYPCDDELDESNFGHIKYIAGLVTLRGLQHFTLKANGRHFITTEKQQQTWDANMRRLETYIKCKVLLPKVPATTSKQNNFSGSSSLPLYAGSAVSASSSQLLQRRWTESDWLSALGPHSMSSCVAEGEQASSACLCNDDVPEDLGGFSMLLFTKGADVMAWVREAKAVKMQMDRGWIASVGRLLDG</sequence>
<dbReference type="EMBL" id="JAVFHQ010000016">
    <property type="protein sequence ID" value="KAK4546048.1"/>
    <property type="molecule type" value="Genomic_DNA"/>
</dbReference>
<evidence type="ECO:0008006" key="3">
    <source>
        <dbReference type="Google" id="ProtNLM"/>
    </source>
</evidence>
<dbReference type="AlphaFoldDB" id="A0AAV9JL88"/>
<gene>
    <name evidence="1" type="ORF">LTR36_002185</name>
</gene>
<protein>
    <recommendedName>
        <fullName evidence="3">F-box domain-containing protein</fullName>
    </recommendedName>
</protein>
<keyword evidence="2" id="KW-1185">Reference proteome</keyword>
<name>A0AAV9JL88_9PEZI</name>
<proteinExistence type="predicted"/>
<evidence type="ECO:0000313" key="1">
    <source>
        <dbReference type="EMBL" id="KAK4546048.1"/>
    </source>
</evidence>
<organism evidence="1 2">
    <name type="scientific">Oleoguttula mirabilis</name>
    <dbReference type="NCBI Taxonomy" id="1507867"/>
    <lineage>
        <taxon>Eukaryota</taxon>
        <taxon>Fungi</taxon>
        <taxon>Dikarya</taxon>
        <taxon>Ascomycota</taxon>
        <taxon>Pezizomycotina</taxon>
        <taxon>Dothideomycetes</taxon>
        <taxon>Dothideomycetidae</taxon>
        <taxon>Mycosphaerellales</taxon>
        <taxon>Teratosphaeriaceae</taxon>
        <taxon>Oleoguttula</taxon>
    </lineage>
</organism>